<dbReference type="EMBL" id="JAPNKE010000002">
    <property type="protein sequence ID" value="MCY1004540.1"/>
    <property type="molecule type" value="Genomic_DNA"/>
</dbReference>
<name>A0A9X3IV51_9BACT</name>
<dbReference type="AlphaFoldDB" id="A0A9X3IV51"/>
<dbReference type="PANTHER" id="PTHR42776:SF27">
    <property type="entry name" value="DIPEPTIDYL PEPTIDASE FAMILY MEMBER 6"/>
    <property type="match status" value="1"/>
</dbReference>
<dbReference type="Gene3D" id="3.40.50.1820">
    <property type="entry name" value="alpha/beta hydrolase"/>
    <property type="match status" value="1"/>
</dbReference>
<feature type="domain" description="Peptidase S9 prolyl oligopeptidase catalytic" evidence="3">
    <location>
        <begin position="447"/>
        <end position="661"/>
    </location>
</feature>
<organism evidence="4 5">
    <name type="scientific">Nannocystis pusilla</name>
    <dbReference type="NCBI Taxonomy" id="889268"/>
    <lineage>
        <taxon>Bacteria</taxon>
        <taxon>Pseudomonadati</taxon>
        <taxon>Myxococcota</taxon>
        <taxon>Polyangia</taxon>
        <taxon>Nannocystales</taxon>
        <taxon>Nannocystaceae</taxon>
        <taxon>Nannocystis</taxon>
    </lineage>
</organism>
<evidence type="ECO:0000313" key="4">
    <source>
        <dbReference type="EMBL" id="MCY1004540.1"/>
    </source>
</evidence>
<dbReference type="GO" id="GO:0006508">
    <property type="term" value="P:proteolysis"/>
    <property type="evidence" value="ECO:0007669"/>
    <property type="project" value="InterPro"/>
</dbReference>
<dbReference type="RefSeq" id="WP_267766094.1">
    <property type="nucleotide sequence ID" value="NZ_JAPNKE010000002.1"/>
</dbReference>
<evidence type="ECO:0000259" key="3">
    <source>
        <dbReference type="Pfam" id="PF00326"/>
    </source>
</evidence>
<dbReference type="InterPro" id="IPR029058">
    <property type="entry name" value="AB_hydrolase_fold"/>
</dbReference>
<comment type="caution">
    <text evidence="4">The sequence shown here is derived from an EMBL/GenBank/DDBJ whole genome shotgun (WGS) entry which is preliminary data.</text>
</comment>
<sequence length="697" mass="75847">MLARPRLLLTSFALTAFACALRPGASASGPAEAPAVAPAAAAPAGRADPTLIPRAVLFGNPDREAPQLSPDGARLLYLAPVDGVLNVWVGPADQPDAARPITQDRLRGIYEAEWSADGDRVLYLQDRGGDENWHLYAVDPATGESRDLSPHAGVRAQIVEISPRRPREILVGMNDRDPAWHDLYRVDVRTGARTLVHRNDQRIARYIADDQYELRFAMRELADGSSELLAPKGKDWQRVLAIDLADGMTTSPIGVDASGRTLYLLDSRDRETAALVARDVRTGAQKVLAEDAKTGVEFVLTEPRTHRPLAVTFTHTRQRWQALDPAVEADLAALREVHGGDFTVTSQTLDGRQWIVAYRLDTGPNRYYRYDRTTRRADLLFVADAELAALDLRAMHPVVIPARDGLELVSFYTLPAAADPDGDGTPSAPVPLVLLVHGGPWYRDEWGFDPLHQWLASRGYAVMSVNFRGSTGSTKRHLNAGDHEWAGKMHDDLLDAVAWANARKISDPARVAIMGASYGGYATLVGLTFTPDAFACGVDVVGPSNLETLLRSVPPYWAAKAARFAARVGDIGTEEGRALLHERSPLHRVDEIERPLLIGQGANDPRVKQAESDQIVAAMQAKGLPVTYVLYPDEGHGFQRPANEISFNAVTEAFLARCLGGSYQPIGDDFKNGATLEVKVGAEHVPGLAEALKARGK</sequence>
<reference evidence="4" key="1">
    <citation type="submission" date="2022-11" db="EMBL/GenBank/DDBJ databases">
        <title>Minimal conservation of predation-associated metabolite biosynthetic gene clusters underscores biosynthetic potential of Myxococcota including descriptions for ten novel species: Archangium lansinium sp. nov., Myxococcus landrumus sp. nov., Nannocystis bai.</title>
        <authorList>
            <person name="Ahearne A."/>
            <person name="Stevens C."/>
            <person name="Phillips K."/>
        </authorList>
    </citation>
    <scope>NUCLEOTIDE SEQUENCE</scope>
    <source>
        <strain evidence="4">Na p29</strain>
    </source>
</reference>
<evidence type="ECO:0000256" key="1">
    <source>
        <dbReference type="ARBA" id="ARBA00022801"/>
    </source>
</evidence>
<dbReference type="GO" id="GO:0004252">
    <property type="term" value="F:serine-type endopeptidase activity"/>
    <property type="evidence" value="ECO:0007669"/>
    <property type="project" value="TreeGrafter"/>
</dbReference>
<keyword evidence="2" id="KW-0732">Signal</keyword>
<evidence type="ECO:0000256" key="2">
    <source>
        <dbReference type="SAM" id="SignalP"/>
    </source>
</evidence>
<dbReference type="Proteomes" id="UP001150924">
    <property type="component" value="Unassembled WGS sequence"/>
</dbReference>
<keyword evidence="5" id="KW-1185">Reference proteome</keyword>
<dbReference type="InterPro" id="IPR011042">
    <property type="entry name" value="6-blade_b-propeller_TolB-like"/>
</dbReference>
<keyword evidence="1" id="KW-0378">Hydrolase</keyword>
<dbReference type="PROSITE" id="PS51257">
    <property type="entry name" value="PROKAR_LIPOPROTEIN"/>
    <property type="match status" value="1"/>
</dbReference>
<dbReference type="SUPFAM" id="SSF82171">
    <property type="entry name" value="DPP6 N-terminal domain-like"/>
    <property type="match status" value="1"/>
</dbReference>
<dbReference type="Gene3D" id="2.120.10.30">
    <property type="entry name" value="TolB, C-terminal domain"/>
    <property type="match status" value="1"/>
</dbReference>
<proteinExistence type="predicted"/>
<feature type="signal peptide" evidence="2">
    <location>
        <begin position="1"/>
        <end position="27"/>
    </location>
</feature>
<feature type="chain" id="PRO_5040764229" evidence="2">
    <location>
        <begin position="28"/>
        <end position="697"/>
    </location>
</feature>
<dbReference type="InterPro" id="IPR001375">
    <property type="entry name" value="Peptidase_S9_cat"/>
</dbReference>
<dbReference type="SUPFAM" id="SSF53474">
    <property type="entry name" value="alpha/beta-Hydrolases"/>
    <property type="match status" value="1"/>
</dbReference>
<dbReference type="PANTHER" id="PTHR42776">
    <property type="entry name" value="SERINE PEPTIDASE S9 FAMILY MEMBER"/>
    <property type="match status" value="1"/>
</dbReference>
<accession>A0A9X3IV51</accession>
<dbReference type="Pfam" id="PF00326">
    <property type="entry name" value="Peptidase_S9"/>
    <property type="match status" value="1"/>
</dbReference>
<protein>
    <submittedName>
        <fullName evidence="4">S9 family peptidase</fullName>
    </submittedName>
</protein>
<gene>
    <name evidence="4" type="ORF">OV079_02935</name>
</gene>
<evidence type="ECO:0000313" key="5">
    <source>
        <dbReference type="Proteomes" id="UP001150924"/>
    </source>
</evidence>